<dbReference type="InterPro" id="IPR010736">
    <property type="entry name" value="SHIPPO-rpt"/>
</dbReference>
<gene>
    <name evidence="2" type="primary">20207746</name>
    <name evidence="1" type="ORF">HELRODRAFT_180499</name>
</gene>
<dbReference type="EMBL" id="KB097587">
    <property type="protein sequence ID" value="ESN93848.1"/>
    <property type="molecule type" value="Genomic_DNA"/>
</dbReference>
<dbReference type="AlphaFoldDB" id="T1FFZ7"/>
<reference evidence="2" key="3">
    <citation type="submission" date="2015-06" db="UniProtKB">
        <authorList>
            <consortium name="EnsemblMetazoa"/>
        </authorList>
    </citation>
    <scope>IDENTIFICATION</scope>
</reference>
<dbReference type="KEGG" id="hro:HELRODRAFT_180499"/>
<dbReference type="InParanoid" id="T1FFZ7"/>
<proteinExistence type="predicted"/>
<evidence type="ECO:0000313" key="3">
    <source>
        <dbReference type="Proteomes" id="UP000015101"/>
    </source>
</evidence>
<dbReference type="HOGENOM" id="CLU_565359_0_0_1"/>
<reference evidence="3" key="1">
    <citation type="submission" date="2012-12" db="EMBL/GenBank/DDBJ databases">
        <authorList>
            <person name="Hellsten U."/>
            <person name="Grimwood J."/>
            <person name="Chapman J.A."/>
            <person name="Shapiro H."/>
            <person name="Aerts A."/>
            <person name="Otillar R.P."/>
            <person name="Terry A.Y."/>
            <person name="Boore J.L."/>
            <person name="Simakov O."/>
            <person name="Marletaz F."/>
            <person name="Cho S.-J."/>
            <person name="Edsinger-Gonzales E."/>
            <person name="Havlak P."/>
            <person name="Kuo D.-H."/>
            <person name="Larsson T."/>
            <person name="Lv J."/>
            <person name="Arendt D."/>
            <person name="Savage R."/>
            <person name="Osoegawa K."/>
            <person name="de Jong P."/>
            <person name="Lindberg D.R."/>
            <person name="Seaver E.C."/>
            <person name="Weisblat D.A."/>
            <person name="Putnam N.H."/>
            <person name="Grigoriev I.V."/>
            <person name="Rokhsar D.S."/>
        </authorList>
    </citation>
    <scope>NUCLEOTIDE SEQUENCE</scope>
</reference>
<dbReference type="SUPFAM" id="SSF51126">
    <property type="entry name" value="Pectin lyase-like"/>
    <property type="match status" value="1"/>
</dbReference>
<evidence type="ECO:0000313" key="2">
    <source>
        <dbReference type="EnsemblMetazoa" id="HelroP180499"/>
    </source>
</evidence>
<reference evidence="1 3" key="2">
    <citation type="journal article" date="2013" name="Nature">
        <title>Insights into bilaterian evolution from three spiralian genomes.</title>
        <authorList>
            <person name="Simakov O."/>
            <person name="Marletaz F."/>
            <person name="Cho S.J."/>
            <person name="Edsinger-Gonzales E."/>
            <person name="Havlak P."/>
            <person name="Hellsten U."/>
            <person name="Kuo D.H."/>
            <person name="Larsson T."/>
            <person name="Lv J."/>
            <person name="Arendt D."/>
            <person name="Savage R."/>
            <person name="Osoegawa K."/>
            <person name="de Jong P."/>
            <person name="Grimwood J."/>
            <person name="Chapman J.A."/>
            <person name="Shapiro H."/>
            <person name="Aerts A."/>
            <person name="Otillar R.P."/>
            <person name="Terry A.Y."/>
            <person name="Boore J.L."/>
            <person name="Grigoriev I.V."/>
            <person name="Lindberg D.R."/>
            <person name="Seaver E.C."/>
            <person name="Weisblat D.A."/>
            <person name="Putnam N.H."/>
            <person name="Rokhsar D.S."/>
        </authorList>
    </citation>
    <scope>NUCLEOTIDE SEQUENCE</scope>
</reference>
<evidence type="ECO:0000313" key="1">
    <source>
        <dbReference type="EMBL" id="ESN93848.1"/>
    </source>
</evidence>
<dbReference type="InterPro" id="IPR011050">
    <property type="entry name" value="Pectin_lyase_fold/virulence"/>
</dbReference>
<dbReference type="EMBL" id="AMQM01007220">
    <property type="status" value="NOT_ANNOTATED_CDS"/>
    <property type="molecule type" value="Genomic_DNA"/>
</dbReference>
<sequence length="483" mass="54864">MTTAEINHINNNKVDNNIENNIDNNNIDNNNINNNNNNIDNNNINNNNINNNNIDNNIDNSNNNNTDNIINNIINNSNNNDANETKIKIPLAMKKTLIQWKPGVKVTSPDDDRGRMKFIFETVQDPPGKESKEKEWERHRALRTTFQLPKTVTPGPAHYNVIQCPLPRKTNACDYCQGSMSSKTVRFKSLCDVIPTPGPCDYDVDLSVLKNRRDFNLVSSLLNPVLYGKEPSCEPTSPAPNQYNILENKCCYWRTFHSLFARNACKGRKKQLEIGDASTNSGMNHPSPNEYSIKDDVIHKSVCQVANASFRSKVQTLDGLIKQTKIKAYTPAPDYYHNDYNFRNERNRRYLRITKQNFCPDVVANSATFMPNMGFSRMTAEANGDGGALFVGRTLVRYPKSSNFKAAVYQVPGPGAYNAFNKNDHKCSQFNNKSTKVTFKPQLCETFLRRIRTQALAPNLYRPEIPGKKSFHYPTKKVFLSMV</sequence>
<dbReference type="Pfam" id="PF07004">
    <property type="entry name" value="SHIPPO-rpt"/>
    <property type="match status" value="2"/>
</dbReference>
<accession>T1FFZ7</accession>
<dbReference type="GO" id="GO:0005856">
    <property type="term" value="C:cytoskeleton"/>
    <property type="evidence" value="ECO:0000318"/>
    <property type="project" value="GO_Central"/>
</dbReference>
<protein>
    <submittedName>
        <fullName evidence="1 2">Uncharacterized protein</fullName>
    </submittedName>
</protein>
<dbReference type="RefSeq" id="XP_009028056.1">
    <property type="nucleotide sequence ID" value="XM_009029808.1"/>
</dbReference>
<dbReference type="GeneID" id="20207746"/>
<name>T1FFZ7_HELRO</name>
<dbReference type="Proteomes" id="UP000015101">
    <property type="component" value="Unassembled WGS sequence"/>
</dbReference>
<dbReference type="EnsemblMetazoa" id="HelroT180499">
    <property type="protein sequence ID" value="HelroP180499"/>
    <property type="gene ID" value="HelroG180499"/>
</dbReference>
<dbReference type="CTD" id="20207746"/>
<keyword evidence="3" id="KW-1185">Reference proteome</keyword>
<organism evidence="2 3">
    <name type="scientific">Helobdella robusta</name>
    <name type="common">Californian leech</name>
    <dbReference type="NCBI Taxonomy" id="6412"/>
    <lineage>
        <taxon>Eukaryota</taxon>
        <taxon>Metazoa</taxon>
        <taxon>Spiralia</taxon>
        <taxon>Lophotrochozoa</taxon>
        <taxon>Annelida</taxon>
        <taxon>Clitellata</taxon>
        <taxon>Hirudinea</taxon>
        <taxon>Rhynchobdellida</taxon>
        <taxon>Glossiphoniidae</taxon>
        <taxon>Helobdella</taxon>
    </lineage>
</organism>